<evidence type="ECO:0000313" key="2">
    <source>
        <dbReference type="Proteomes" id="UP000790709"/>
    </source>
</evidence>
<dbReference type="Proteomes" id="UP000790709">
    <property type="component" value="Unassembled WGS sequence"/>
</dbReference>
<organism evidence="1 2">
    <name type="scientific">Leucogyrophana mollusca</name>
    <dbReference type="NCBI Taxonomy" id="85980"/>
    <lineage>
        <taxon>Eukaryota</taxon>
        <taxon>Fungi</taxon>
        <taxon>Dikarya</taxon>
        <taxon>Basidiomycota</taxon>
        <taxon>Agaricomycotina</taxon>
        <taxon>Agaricomycetes</taxon>
        <taxon>Agaricomycetidae</taxon>
        <taxon>Boletales</taxon>
        <taxon>Boletales incertae sedis</taxon>
        <taxon>Leucogyrophana</taxon>
    </lineage>
</organism>
<keyword evidence="2" id="KW-1185">Reference proteome</keyword>
<protein>
    <submittedName>
        <fullName evidence="1">Uncharacterized protein</fullName>
    </submittedName>
</protein>
<dbReference type="EMBL" id="MU266461">
    <property type="protein sequence ID" value="KAH7923152.1"/>
    <property type="molecule type" value="Genomic_DNA"/>
</dbReference>
<reference evidence="1" key="1">
    <citation type="journal article" date="2021" name="New Phytol.">
        <title>Evolutionary innovations through gain and loss of genes in the ectomycorrhizal Boletales.</title>
        <authorList>
            <person name="Wu G."/>
            <person name="Miyauchi S."/>
            <person name="Morin E."/>
            <person name="Kuo A."/>
            <person name="Drula E."/>
            <person name="Varga T."/>
            <person name="Kohler A."/>
            <person name="Feng B."/>
            <person name="Cao Y."/>
            <person name="Lipzen A."/>
            <person name="Daum C."/>
            <person name="Hundley H."/>
            <person name="Pangilinan J."/>
            <person name="Johnson J."/>
            <person name="Barry K."/>
            <person name="LaButti K."/>
            <person name="Ng V."/>
            <person name="Ahrendt S."/>
            <person name="Min B."/>
            <person name="Choi I.G."/>
            <person name="Park H."/>
            <person name="Plett J.M."/>
            <person name="Magnuson J."/>
            <person name="Spatafora J.W."/>
            <person name="Nagy L.G."/>
            <person name="Henrissat B."/>
            <person name="Grigoriev I.V."/>
            <person name="Yang Z.L."/>
            <person name="Xu J."/>
            <person name="Martin F.M."/>
        </authorList>
    </citation>
    <scope>NUCLEOTIDE SEQUENCE</scope>
    <source>
        <strain evidence="1">KUC20120723A-06</strain>
    </source>
</reference>
<name>A0ACB8BBT5_9AGAM</name>
<gene>
    <name evidence="1" type="ORF">BV22DRAFT_605598</name>
</gene>
<proteinExistence type="predicted"/>
<comment type="caution">
    <text evidence="1">The sequence shown here is derived from an EMBL/GenBank/DDBJ whole genome shotgun (WGS) entry which is preliminary data.</text>
</comment>
<sequence>MCSFFTPRCLTPKRVPGRAPVIVKPVRSVQPFSFPTPAPSRTYLLSWFTPHQDPQSPSELPHHGPRRRHGHVKNRGLILSSLLLRPGHSSPRGCITSRFAMAAKIMAPLTFNITSLTALFLDTYRSPRLTFPKVSLIKARNQHPTSAVEETLY</sequence>
<accession>A0ACB8BBT5</accession>
<evidence type="ECO:0000313" key="1">
    <source>
        <dbReference type="EMBL" id="KAH7923152.1"/>
    </source>
</evidence>